<comment type="similarity">
    <text evidence="1">Belongs to the ARG7 family.</text>
</comment>
<reference evidence="2 3" key="1">
    <citation type="submission" date="2020-09" db="EMBL/GenBank/DDBJ databases">
        <title>De no assembly of potato wild relative species, Solanum commersonii.</title>
        <authorList>
            <person name="Cho K."/>
        </authorList>
    </citation>
    <scope>NUCLEOTIDE SEQUENCE [LARGE SCALE GENOMIC DNA]</scope>
    <source>
        <strain evidence="2">LZ3.2</strain>
        <tissue evidence="2">Leaf</tissue>
    </source>
</reference>
<name>A0A9J5X4A1_SOLCO</name>
<comment type="caution">
    <text evidence="2">The sequence shown here is derived from an EMBL/GenBank/DDBJ whole genome shotgun (WGS) entry which is preliminary data.</text>
</comment>
<dbReference type="Pfam" id="PF02519">
    <property type="entry name" value="Auxin_inducible"/>
    <property type="match status" value="5"/>
</dbReference>
<proteinExistence type="inferred from homology"/>
<keyword evidence="3" id="KW-1185">Reference proteome</keyword>
<dbReference type="InterPro" id="IPR003676">
    <property type="entry name" value="SAUR_fam"/>
</dbReference>
<evidence type="ECO:0000256" key="1">
    <source>
        <dbReference type="ARBA" id="ARBA00006974"/>
    </source>
</evidence>
<dbReference type="AlphaFoldDB" id="A0A9J5X4A1"/>
<organism evidence="2 3">
    <name type="scientific">Solanum commersonii</name>
    <name type="common">Commerson's wild potato</name>
    <name type="synonym">Commerson's nightshade</name>
    <dbReference type="NCBI Taxonomy" id="4109"/>
    <lineage>
        <taxon>Eukaryota</taxon>
        <taxon>Viridiplantae</taxon>
        <taxon>Streptophyta</taxon>
        <taxon>Embryophyta</taxon>
        <taxon>Tracheophyta</taxon>
        <taxon>Spermatophyta</taxon>
        <taxon>Magnoliopsida</taxon>
        <taxon>eudicotyledons</taxon>
        <taxon>Gunneridae</taxon>
        <taxon>Pentapetalae</taxon>
        <taxon>asterids</taxon>
        <taxon>lamiids</taxon>
        <taxon>Solanales</taxon>
        <taxon>Solanaceae</taxon>
        <taxon>Solanoideae</taxon>
        <taxon>Solaneae</taxon>
        <taxon>Solanum</taxon>
    </lineage>
</organism>
<dbReference type="Proteomes" id="UP000824120">
    <property type="component" value="Chromosome 10"/>
</dbReference>
<sequence length="471" mass="53482">MGFRLLPMISGAKHIYKLQSALTRNHSDVPKGHFAVYIGEIEKKRFVVPITYLNHPSFQKLLRQAEEEFGFHHSMGVMGFRLLPMIASAKQIHKMQSVLTRNHSDVPKGHFAVYVGETEKKRYVVPITYLNHPSFQKLLRKSEEEFGFHHPMGGLTIPCNEDDFFYTIFHHAKHNILLRQGSTATTSSTSTKLTDVPKGHMAVYVGENHNNKHRFVVPISCLKHPSFQDLLRHAEEEYRFDYPMGALTIPGSETAFLCVTSHLNTIFHHAKHNILLRQGSTATTSSTSTKLTDVPKGHMAVYVGENHNNKHRFVVPISCLKHPSFQDLLRHAEEEYQFDYPMGALTIPCSETAFLCVTSHLNRSSSSMRNHLKTIFHHAKHNILLRQGSTAATSSTSTKLTDIPKGHMAVYVGENHNNKHRFLVPISCLKHPSFQDLLRHAEEEYQFDYPMGSLTIPCSETAFLCVTSHLN</sequence>
<protein>
    <submittedName>
        <fullName evidence="2">Uncharacterized protein</fullName>
    </submittedName>
</protein>
<dbReference type="OrthoDB" id="625231at2759"/>
<dbReference type="EMBL" id="JACXVP010000010">
    <property type="protein sequence ID" value="KAG5581872.1"/>
    <property type="molecule type" value="Genomic_DNA"/>
</dbReference>
<dbReference type="GO" id="GO:0009733">
    <property type="term" value="P:response to auxin"/>
    <property type="evidence" value="ECO:0007669"/>
    <property type="project" value="InterPro"/>
</dbReference>
<dbReference type="PANTHER" id="PTHR31929">
    <property type="entry name" value="SAUR-LIKE AUXIN-RESPONSIVE PROTEIN FAMILY-RELATED"/>
    <property type="match status" value="1"/>
</dbReference>
<evidence type="ECO:0000313" key="2">
    <source>
        <dbReference type="EMBL" id="KAG5581872.1"/>
    </source>
</evidence>
<feature type="non-terminal residue" evidence="2">
    <location>
        <position position="471"/>
    </location>
</feature>
<evidence type="ECO:0000313" key="3">
    <source>
        <dbReference type="Proteomes" id="UP000824120"/>
    </source>
</evidence>
<accession>A0A9J5X4A1</accession>
<gene>
    <name evidence="2" type="ORF">H5410_052499</name>
</gene>